<dbReference type="Proteomes" id="UP001162734">
    <property type="component" value="Chromosome"/>
</dbReference>
<dbReference type="Pfam" id="PF01551">
    <property type="entry name" value="Peptidase_M23"/>
    <property type="match status" value="1"/>
</dbReference>
<dbReference type="SUPFAM" id="SSF51261">
    <property type="entry name" value="Duplicated hybrid motif"/>
    <property type="match status" value="1"/>
</dbReference>
<dbReference type="InterPro" id="IPR050570">
    <property type="entry name" value="Cell_wall_metabolism_enzyme"/>
</dbReference>
<dbReference type="PANTHER" id="PTHR21666">
    <property type="entry name" value="PEPTIDASE-RELATED"/>
    <property type="match status" value="1"/>
</dbReference>
<keyword evidence="3" id="KW-1185">Reference proteome</keyword>
<evidence type="ECO:0000259" key="1">
    <source>
        <dbReference type="Pfam" id="PF01551"/>
    </source>
</evidence>
<dbReference type="EMBL" id="AP025592">
    <property type="protein sequence ID" value="BDG10592.1"/>
    <property type="molecule type" value="Genomic_DNA"/>
</dbReference>
<dbReference type="Gene3D" id="2.70.70.10">
    <property type="entry name" value="Glucose Permease (Domain IIA)"/>
    <property type="match status" value="1"/>
</dbReference>
<proteinExistence type="predicted"/>
<dbReference type="RefSeq" id="WP_248343097.1">
    <property type="nucleotide sequence ID" value="NZ_AP025592.1"/>
</dbReference>
<evidence type="ECO:0000313" key="2">
    <source>
        <dbReference type="EMBL" id="BDG10592.1"/>
    </source>
</evidence>
<reference evidence="3" key="1">
    <citation type="journal article" date="2022" name="Int. J. Syst. Evol. Microbiol.">
        <title>Anaeromyxobacter oryzae sp. nov., Anaeromyxobacter diazotrophicus sp. nov. and Anaeromyxobacter paludicola sp. nov., isolated from paddy soils.</title>
        <authorList>
            <person name="Itoh H."/>
            <person name="Xu Z."/>
            <person name="Mise K."/>
            <person name="Masuda Y."/>
            <person name="Ushijima N."/>
            <person name="Hayakawa C."/>
            <person name="Shiratori Y."/>
            <person name="Senoo K."/>
        </authorList>
    </citation>
    <scope>NUCLEOTIDE SEQUENCE [LARGE SCALE GENOMIC DNA]</scope>
    <source>
        <strain evidence="3">Red630</strain>
    </source>
</reference>
<dbReference type="CDD" id="cd12797">
    <property type="entry name" value="M23_peptidase"/>
    <property type="match status" value="1"/>
</dbReference>
<name>A0ABM7XFJ3_9BACT</name>
<accession>A0ABM7XFJ3</accession>
<dbReference type="InterPro" id="IPR016047">
    <property type="entry name" value="M23ase_b-sheet_dom"/>
</dbReference>
<organism evidence="2 3">
    <name type="scientific">Anaeromyxobacter paludicola</name>
    <dbReference type="NCBI Taxonomy" id="2918171"/>
    <lineage>
        <taxon>Bacteria</taxon>
        <taxon>Pseudomonadati</taxon>
        <taxon>Myxococcota</taxon>
        <taxon>Myxococcia</taxon>
        <taxon>Myxococcales</taxon>
        <taxon>Cystobacterineae</taxon>
        <taxon>Anaeromyxobacteraceae</taxon>
        <taxon>Anaeromyxobacter</taxon>
    </lineage>
</organism>
<sequence length="267" mass="28435">MPALAVRPASVRPGDAFLVEARGVAAPPLGAVAGRPLEFYPVSGGYEAIAALPLETPPGTLAVEVRAPSATDPQARLAAPLEVVEPRFPARTLSVEPRFVEPAPEVRARMEEDKAAIARATAVPFSPPLFDAPFAWPRPPSFTGRYGDQRVYNGKLASQHYGLDFRGAPGDPVRAGNAGRVVLRRDCYASGLTVILSHGAGLFTSYFHLSKALVQEGERVERGALLGAVGASGRATGPHLHYSVRVGDLFVDPESVMRLPFVPREAR</sequence>
<dbReference type="PANTHER" id="PTHR21666:SF270">
    <property type="entry name" value="MUREIN HYDROLASE ACTIVATOR ENVC"/>
    <property type="match status" value="1"/>
</dbReference>
<evidence type="ECO:0000313" key="3">
    <source>
        <dbReference type="Proteomes" id="UP001162734"/>
    </source>
</evidence>
<protein>
    <submittedName>
        <fullName evidence="2">Peptidase</fullName>
    </submittedName>
</protein>
<feature type="domain" description="M23ase beta-sheet core" evidence="1">
    <location>
        <begin position="159"/>
        <end position="253"/>
    </location>
</feature>
<dbReference type="InterPro" id="IPR011055">
    <property type="entry name" value="Dup_hybrid_motif"/>
</dbReference>
<gene>
    <name evidence="2" type="ORF">AMPC_37050</name>
</gene>